<dbReference type="Proteomes" id="UP000637299">
    <property type="component" value="Unassembled WGS sequence"/>
</dbReference>
<gene>
    <name evidence="1" type="ORF">IC610_18720</name>
</gene>
<evidence type="ECO:0000313" key="2">
    <source>
        <dbReference type="Proteomes" id="UP000637299"/>
    </source>
</evidence>
<organism evidence="1 2">
    <name type="scientific">Chryseobacterium caseinilyticum</name>
    <dbReference type="NCBI Taxonomy" id="2771428"/>
    <lineage>
        <taxon>Bacteria</taxon>
        <taxon>Pseudomonadati</taxon>
        <taxon>Bacteroidota</taxon>
        <taxon>Flavobacteriia</taxon>
        <taxon>Flavobacteriales</taxon>
        <taxon>Weeksellaceae</taxon>
        <taxon>Chryseobacterium group</taxon>
        <taxon>Chryseobacterium</taxon>
    </lineage>
</organism>
<accession>A0ABR8ZHU0</accession>
<proteinExistence type="predicted"/>
<evidence type="ECO:0000313" key="1">
    <source>
        <dbReference type="EMBL" id="MBD8084445.1"/>
    </source>
</evidence>
<protein>
    <recommendedName>
        <fullName evidence="3">Lipocalin-like domain-containing protein</fullName>
    </recommendedName>
</protein>
<dbReference type="EMBL" id="JACYFS010000009">
    <property type="protein sequence ID" value="MBD8084445.1"/>
    <property type="molecule type" value="Genomic_DNA"/>
</dbReference>
<name>A0ABR8ZHU0_9FLAO</name>
<keyword evidence="2" id="KW-1185">Reference proteome</keyword>
<comment type="caution">
    <text evidence="1">The sequence shown here is derived from an EMBL/GenBank/DDBJ whole genome shotgun (WGS) entry which is preliminary data.</text>
</comment>
<evidence type="ECO:0008006" key="3">
    <source>
        <dbReference type="Google" id="ProtNLM"/>
    </source>
</evidence>
<reference evidence="1 2" key="1">
    <citation type="submission" date="2020-09" db="EMBL/GenBank/DDBJ databases">
        <title>Genome seq and assembly of Chryseobacterium sp.</title>
        <authorList>
            <person name="Chhetri G."/>
        </authorList>
    </citation>
    <scope>NUCLEOTIDE SEQUENCE [LARGE SCALE GENOMIC DNA]</scope>
    <source>
        <strain evidence="1 2">GCR10</strain>
    </source>
</reference>
<dbReference type="RefSeq" id="WP_191738207.1">
    <property type="nucleotide sequence ID" value="NZ_JACYFS010000009.1"/>
</dbReference>
<sequence>MKRGLILILISLLSCQSNDNMTIIGSWQLNGSRYGTGAEIISHEIDSEIVIKFEKNGNYREYTNGKQISDRYFINNKDFLVLLNSKTKDSIFYSYQIKGNKLILDEVDKNGSFMCDEGCSSFYKRLEE</sequence>
<dbReference type="PROSITE" id="PS51257">
    <property type="entry name" value="PROKAR_LIPOPROTEIN"/>
    <property type="match status" value="1"/>
</dbReference>